<dbReference type="CDD" id="cd05829">
    <property type="entry name" value="Sortase_F"/>
    <property type="match status" value="1"/>
</dbReference>
<keyword evidence="2" id="KW-0472">Membrane</keyword>
<keyword evidence="2" id="KW-0812">Transmembrane</keyword>
<protein>
    <submittedName>
        <fullName evidence="3">Sortase</fullName>
    </submittedName>
</protein>
<dbReference type="InterPro" id="IPR023365">
    <property type="entry name" value="Sortase_dom-sf"/>
</dbReference>
<evidence type="ECO:0000313" key="3">
    <source>
        <dbReference type="EMBL" id="KJY29814.1"/>
    </source>
</evidence>
<dbReference type="GO" id="GO:0016787">
    <property type="term" value="F:hydrolase activity"/>
    <property type="evidence" value="ECO:0007669"/>
    <property type="project" value="UniProtKB-KW"/>
</dbReference>
<sequence length="220" mass="22290">MSGPRPSAGGRLLTFTAWSVLVLGLWLWGKEITGVPAGPLSGRAGGQAAPGLPAARAPLTAAMPARVDVPSLGVQAPVIARGLDRQGAIEPPPYELPGTVGWWGAGPAPGAAGAALMVGHVDTKSKPAVFFGLGSVKPGAKIRVARADGTVAEFTVEDVRVYERAGFDPHKAYGPRVEGRSELRLVTCGGTYDKAAGQYSANVVVSAYLTGAGARPGAAA</sequence>
<accession>A0A0F4J7P3</accession>
<proteinExistence type="predicted"/>
<evidence type="ECO:0000313" key="4">
    <source>
        <dbReference type="Proteomes" id="UP000033551"/>
    </source>
</evidence>
<dbReference type="AlphaFoldDB" id="A0A0F4J7P3"/>
<dbReference type="InterPro" id="IPR042001">
    <property type="entry name" value="Sortase_F"/>
</dbReference>
<keyword evidence="1" id="KW-0378">Hydrolase</keyword>
<dbReference type="PATRIC" id="fig|68223.7.peg.283"/>
<dbReference type="Proteomes" id="UP000033551">
    <property type="component" value="Unassembled WGS sequence"/>
</dbReference>
<dbReference type="STRING" id="68223.GCA_002028425_02682"/>
<keyword evidence="2" id="KW-1133">Transmembrane helix</keyword>
<dbReference type="Gene3D" id="2.40.260.10">
    <property type="entry name" value="Sortase"/>
    <property type="match status" value="1"/>
</dbReference>
<evidence type="ECO:0000256" key="2">
    <source>
        <dbReference type="SAM" id="Phobius"/>
    </source>
</evidence>
<dbReference type="Pfam" id="PF04203">
    <property type="entry name" value="Sortase"/>
    <property type="match status" value="1"/>
</dbReference>
<organism evidence="3 4">
    <name type="scientific">Streptomyces katrae</name>
    <dbReference type="NCBI Taxonomy" id="68223"/>
    <lineage>
        <taxon>Bacteria</taxon>
        <taxon>Bacillati</taxon>
        <taxon>Actinomycetota</taxon>
        <taxon>Actinomycetes</taxon>
        <taxon>Kitasatosporales</taxon>
        <taxon>Streptomycetaceae</taxon>
        <taxon>Streptomyces</taxon>
    </lineage>
</organism>
<dbReference type="SUPFAM" id="SSF63817">
    <property type="entry name" value="Sortase"/>
    <property type="match status" value="1"/>
</dbReference>
<feature type="transmembrane region" description="Helical" evidence="2">
    <location>
        <begin position="12"/>
        <end position="29"/>
    </location>
</feature>
<dbReference type="RefSeq" id="WP_045949289.1">
    <property type="nucleotide sequence ID" value="NZ_JZWV01000614.1"/>
</dbReference>
<name>A0A0F4J7P3_9ACTN</name>
<dbReference type="NCBIfam" id="NF033748">
    <property type="entry name" value="class_F_sortase"/>
    <property type="match status" value="1"/>
</dbReference>
<evidence type="ECO:0000256" key="1">
    <source>
        <dbReference type="ARBA" id="ARBA00022801"/>
    </source>
</evidence>
<dbReference type="OrthoDB" id="525039at2"/>
<dbReference type="InterPro" id="IPR005754">
    <property type="entry name" value="Sortase"/>
</dbReference>
<dbReference type="EMBL" id="JZWV01000614">
    <property type="protein sequence ID" value="KJY29814.1"/>
    <property type="molecule type" value="Genomic_DNA"/>
</dbReference>
<gene>
    <name evidence="3" type="ORF">VR44_22015</name>
</gene>
<comment type="caution">
    <text evidence="3">The sequence shown here is derived from an EMBL/GenBank/DDBJ whole genome shotgun (WGS) entry which is preliminary data.</text>
</comment>
<reference evidence="3 4" key="1">
    <citation type="submission" date="2015-02" db="EMBL/GenBank/DDBJ databases">
        <authorList>
            <person name="Ju K.-S."/>
            <person name="Doroghazi J.R."/>
            <person name="Metcalf W."/>
        </authorList>
    </citation>
    <scope>NUCLEOTIDE SEQUENCE [LARGE SCALE GENOMIC DNA]</scope>
    <source>
        <strain evidence="3 4">NRRL ISP-5550</strain>
    </source>
</reference>
<keyword evidence="4" id="KW-1185">Reference proteome</keyword>